<dbReference type="EMBL" id="SPHZ02000007">
    <property type="protein sequence ID" value="KAF0905387.1"/>
    <property type="molecule type" value="Genomic_DNA"/>
</dbReference>
<dbReference type="Proteomes" id="UP000479710">
    <property type="component" value="Unassembled WGS sequence"/>
</dbReference>
<evidence type="ECO:0000313" key="2">
    <source>
        <dbReference type="Proteomes" id="UP000479710"/>
    </source>
</evidence>
<name>A0A6G1CZ72_9ORYZ</name>
<gene>
    <name evidence="1" type="ORF">E2562_004365</name>
</gene>
<proteinExistence type="predicted"/>
<keyword evidence="2" id="KW-1185">Reference proteome</keyword>
<organism evidence="1 2">
    <name type="scientific">Oryza meyeriana var. granulata</name>
    <dbReference type="NCBI Taxonomy" id="110450"/>
    <lineage>
        <taxon>Eukaryota</taxon>
        <taxon>Viridiplantae</taxon>
        <taxon>Streptophyta</taxon>
        <taxon>Embryophyta</taxon>
        <taxon>Tracheophyta</taxon>
        <taxon>Spermatophyta</taxon>
        <taxon>Magnoliopsida</taxon>
        <taxon>Liliopsida</taxon>
        <taxon>Poales</taxon>
        <taxon>Poaceae</taxon>
        <taxon>BOP clade</taxon>
        <taxon>Oryzoideae</taxon>
        <taxon>Oryzeae</taxon>
        <taxon>Oryzinae</taxon>
        <taxon>Oryza</taxon>
        <taxon>Oryza meyeriana</taxon>
    </lineage>
</organism>
<accession>A0A6G1CZ72</accession>
<comment type="caution">
    <text evidence="1">The sequence shown here is derived from an EMBL/GenBank/DDBJ whole genome shotgun (WGS) entry which is preliminary data.</text>
</comment>
<reference evidence="1 2" key="1">
    <citation type="submission" date="2019-11" db="EMBL/GenBank/DDBJ databases">
        <title>Whole genome sequence of Oryza granulata.</title>
        <authorList>
            <person name="Li W."/>
        </authorList>
    </citation>
    <scope>NUCLEOTIDE SEQUENCE [LARGE SCALE GENOMIC DNA]</scope>
    <source>
        <strain evidence="2">cv. Menghai</strain>
        <tissue evidence="1">Leaf</tissue>
    </source>
</reference>
<dbReference type="AlphaFoldDB" id="A0A6G1CZ72"/>
<evidence type="ECO:0000313" key="1">
    <source>
        <dbReference type="EMBL" id="KAF0905387.1"/>
    </source>
</evidence>
<dbReference type="OrthoDB" id="653813at2759"/>
<protein>
    <submittedName>
        <fullName evidence="1">Uncharacterized protein</fullName>
    </submittedName>
</protein>
<sequence length="320" mass="36385">MLTSRVNILLNYYRETNPAVETTLCDAIEFFKDKKQWDYWPELLIHATTVGSGEITCENIDSIFWAESEESEIHKEKTNDREKEDKLKDSILKCWLEKQNRGYKWFSNVPLPDFKDHRNTWFSDADANGDTMSLAPQNWDPAEIDPHPKELKVQTNDRRLVITDDKVLGSKPALYYAWMTGKLLRSAMVPCVVMLKKPMHEVDRIFSLLMRLQHPNILKPLGVWPCKDDPNSGYIIFPRVDGAISTIPRLDLFVEDNNVIGGFTENGYKILSCNPNAPTAAQLILIRAAGTPAVVAVCVMEPPINSDGVLTVWSTAWDSD</sequence>